<dbReference type="SUPFAM" id="SSF48695">
    <property type="entry name" value="Multiheme cytochromes"/>
    <property type="match status" value="1"/>
</dbReference>
<dbReference type="OrthoDB" id="8878740at2"/>
<accession>A0A7Z2JC67</accession>
<dbReference type="Proteomes" id="UP000434209">
    <property type="component" value="Chromosome 3"/>
</dbReference>
<evidence type="ECO:0000313" key="3">
    <source>
        <dbReference type="Proteomes" id="UP000434209"/>
    </source>
</evidence>
<protein>
    <recommendedName>
        <fullName evidence="4">Cytochrome c domain-containing protein</fullName>
    </recommendedName>
</protein>
<feature type="signal peptide" evidence="1">
    <location>
        <begin position="1"/>
        <end position="20"/>
    </location>
</feature>
<dbReference type="InterPro" id="IPR036280">
    <property type="entry name" value="Multihaem_cyt_sf"/>
</dbReference>
<dbReference type="EMBL" id="CP046911">
    <property type="protein sequence ID" value="QGZ59286.1"/>
    <property type="molecule type" value="Genomic_DNA"/>
</dbReference>
<evidence type="ECO:0000313" key="2">
    <source>
        <dbReference type="EMBL" id="QGZ59286.1"/>
    </source>
</evidence>
<keyword evidence="1" id="KW-0732">Signal</keyword>
<proteinExistence type="predicted"/>
<organism evidence="2 3">
    <name type="scientific">Paraburkholderia acidiphila</name>
    <dbReference type="NCBI Taxonomy" id="2571747"/>
    <lineage>
        <taxon>Bacteria</taxon>
        <taxon>Pseudomonadati</taxon>
        <taxon>Pseudomonadota</taxon>
        <taxon>Betaproteobacteria</taxon>
        <taxon>Burkholderiales</taxon>
        <taxon>Burkholderiaceae</taxon>
        <taxon>Paraburkholderia</taxon>
    </lineage>
</organism>
<evidence type="ECO:0008006" key="4">
    <source>
        <dbReference type="Google" id="ProtNLM"/>
    </source>
</evidence>
<dbReference type="AlphaFoldDB" id="A0A7Z2JC67"/>
<gene>
    <name evidence="2" type="ORF">FAZ97_29445</name>
</gene>
<reference evidence="2 3" key="1">
    <citation type="submission" date="2019-12" db="EMBL/GenBank/DDBJ databases">
        <title>Paraburkholderia acidiphila 7Q-K02 sp. nov and Paraburkholderia acidisoli DHF22 sp. nov., two strains isolated from forest soil.</title>
        <authorList>
            <person name="Gao Z."/>
            <person name="Qiu L."/>
        </authorList>
    </citation>
    <scope>NUCLEOTIDE SEQUENCE [LARGE SCALE GENOMIC DNA]</scope>
    <source>
        <strain evidence="2 3">7Q-K02</strain>
    </source>
</reference>
<keyword evidence="3" id="KW-1185">Reference proteome</keyword>
<dbReference type="KEGG" id="pacp:FAZ97_29445"/>
<feature type="chain" id="PRO_5030646733" description="Cytochrome c domain-containing protein" evidence="1">
    <location>
        <begin position="21"/>
        <end position="340"/>
    </location>
</feature>
<sequence length="340" mass="36461">MSLRIRLFALWFLFAVPLAAATHEQTLLEYADQCAREIGAIPPFNCNDGTDIPITVDGKPPGPHESPALCDKPSLLSPLSAAEGQCIPFSKILNLSRGNTQISAYCRRDVLRDDKDSHYDLVVVVLHHAGNGKTCWFASKPPPAKSQAEMPASSGIVATRVPPPNERRPPSGQPSAVEFWATPASVAASTAANPTCVKCHDAGPFIFSPYIGQVWDKVPTDPWGKYSSIGQAFSSYHLMTMSTPGNTCIGCHRIGSEASCTAFLGLSTGKQKAPGNDRLANSYPLDHWMPTDNASSQAQWDTANVASVNALLACCKDAAHKDPNCTFTPMPSSSNIRSLH</sequence>
<name>A0A7Z2JC67_9BURK</name>
<evidence type="ECO:0000256" key="1">
    <source>
        <dbReference type="SAM" id="SignalP"/>
    </source>
</evidence>